<name>A0A9W8CWE5_9FUNG</name>
<keyword evidence="7" id="KW-1185">Reference proteome</keyword>
<keyword evidence="3" id="KW-1133">Transmembrane helix</keyword>
<evidence type="ECO:0000256" key="3">
    <source>
        <dbReference type="ARBA" id="ARBA00022989"/>
    </source>
</evidence>
<evidence type="ECO:0000313" key="7">
    <source>
        <dbReference type="Proteomes" id="UP001143981"/>
    </source>
</evidence>
<reference evidence="6" key="1">
    <citation type="submission" date="2022-07" db="EMBL/GenBank/DDBJ databases">
        <title>Phylogenomic reconstructions and comparative analyses of Kickxellomycotina fungi.</title>
        <authorList>
            <person name="Reynolds N.K."/>
            <person name="Stajich J.E."/>
            <person name="Barry K."/>
            <person name="Grigoriev I.V."/>
            <person name="Crous P."/>
            <person name="Smith M.E."/>
        </authorList>
    </citation>
    <scope>NUCLEOTIDE SEQUENCE</scope>
    <source>
        <strain evidence="6">BCRC 34381</strain>
    </source>
</reference>
<feature type="region of interest" description="Disordered" evidence="5">
    <location>
        <begin position="43"/>
        <end position="62"/>
    </location>
</feature>
<evidence type="ECO:0000313" key="6">
    <source>
        <dbReference type="EMBL" id="KAJ1731544.1"/>
    </source>
</evidence>
<protein>
    <submittedName>
        <fullName evidence="6">Uncharacterized protein</fullName>
    </submittedName>
</protein>
<organism evidence="6 7">
    <name type="scientific">Coemansia biformis</name>
    <dbReference type="NCBI Taxonomy" id="1286918"/>
    <lineage>
        <taxon>Eukaryota</taxon>
        <taxon>Fungi</taxon>
        <taxon>Fungi incertae sedis</taxon>
        <taxon>Zoopagomycota</taxon>
        <taxon>Kickxellomycotina</taxon>
        <taxon>Kickxellomycetes</taxon>
        <taxon>Kickxellales</taxon>
        <taxon>Kickxellaceae</taxon>
        <taxon>Coemansia</taxon>
    </lineage>
</organism>
<dbReference type="EMBL" id="JANBOI010000317">
    <property type="protein sequence ID" value="KAJ1731544.1"/>
    <property type="molecule type" value="Genomic_DNA"/>
</dbReference>
<keyword evidence="4" id="KW-0472">Membrane</keyword>
<accession>A0A9W8CWE5</accession>
<gene>
    <name evidence="6" type="ORF">LPJ61_002482</name>
</gene>
<evidence type="ECO:0000256" key="4">
    <source>
        <dbReference type="ARBA" id="ARBA00023136"/>
    </source>
</evidence>
<dbReference type="Gene3D" id="1.50.40.10">
    <property type="entry name" value="Mitochondrial carrier domain"/>
    <property type="match status" value="1"/>
</dbReference>
<keyword evidence="2" id="KW-0812">Transmembrane</keyword>
<dbReference type="GO" id="GO:0016020">
    <property type="term" value="C:membrane"/>
    <property type="evidence" value="ECO:0007669"/>
    <property type="project" value="UniProtKB-SubCell"/>
</dbReference>
<evidence type="ECO:0000256" key="5">
    <source>
        <dbReference type="SAM" id="MobiDB-lite"/>
    </source>
</evidence>
<comment type="subcellular location">
    <subcellularLocation>
        <location evidence="1">Membrane</location>
    </subcellularLocation>
</comment>
<dbReference type="AlphaFoldDB" id="A0A9W8CWE5"/>
<evidence type="ECO:0000256" key="1">
    <source>
        <dbReference type="ARBA" id="ARBA00004370"/>
    </source>
</evidence>
<evidence type="ECO:0000256" key="2">
    <source>
        <dbReference type="ARBA" id="ARBA00022692"/>
    </source>
</evidence>
<dbReference type="InterPro" id="IPR023395">
    <property type="entry name" value="MCP_dom_sf"/>
</dbReference>
<feature type="region of interest" description="Disordered" evidence="5">
    <location>
        <begin position="1"/>
        <end position="26"/>
    </location>
</feature>
<comment type="caution">
    <text evidence="6">The sequence shown here is derived from an EMBL/GenBank/DDBJ whole genome shotgun (WGS) entry which is preliminary data.</text>
</comment>
<dbReference type="Proteomes" id="UP001143981">
    <property type="component" value="Unassembled WGS sequence"/>
</dbReference>
<proteinExistence type="predicted"/>
<sequence>MVAVVPVGAPAAAPRQRTPEPPRAALQRAEDDLLRHAGLLASGGRSAAAAPDDGDPGGGDSCPPALWKRSAAVAAVRAASWVVRYPVHTATMRAQLTGLVAPIKWTWRSAPVGVWYQWSGDHKLAVVECAVYAVLSEPATLRGVVASMALQYLGFGLLYGLTRQAVVARLTDARAGVVELLRPALRWSWDRALLRGPRGAVLCVCLRDVVSGIAQGLLAPCFARLLTAWSTRARLPGADDALLQHPRPAAREPLLYAHAVGSLLARIAMGAVLYPVDATIVRLMADEAGLTAHAYRGFFDCLLRAPAPLYAGFARALVADLALGWLAAEAVHVLCTFMRRLS</sequence>
<dbReference type="SUPFAM" id="SSF103506">
    <property type="entry name" value="Mitochondrial carrier"/>
    <property type="match status" value="1"/>
</dbReference>
<feature type="compositionally biased region" description="Low complexity" evidence="5">
    <location>
        <begin position="1"/>
        <end position="14"/>
    </location>
</feature>
<dbReference type="OrthoDB" id="2403262at2759"/>